<keyword evidence="3" id="KW-1185">Reference proteome</keyword>
<evidence type="ECO:0000313" key="3">
    <source>
        <dbReference type="Proteomes" id="UP000324222"/>
    </source>
</evidence>
<gene>
    <name evidence="2" type="ORF">E2C01_057812</name>
</gene>
<comment type="caution">
    <text evidence="2">The sequence shown here is derived from an EMBL/GenBank/DDBJ whole genome shotgun (WGS) entry which is preliminary data.</text>
</comment>
<sequence>MLQAAARRNPSVSGATTAARVSGTAVKAQCEAENLRRVAVSVAGRRWCSRCLPGRCEAKSLSVSSDDGGTC</sequence>
<organism evidence="2 3">
    <name type="scientific">Portunus trituberculatus</name>
    <name type="common">Swimming crab</name>
    <name type="synonym">Neptunus trituberculatus</name>
    <dbReference type="NCBI Taxonomy" id="210409"/>
    <lineage>
        <taxon>Eukaryota</taxon>
        <taxon>Metazoa</taxon>
        <taxon>Ecdysozoa</taxon>
        <taxon>Arthropoda</taxon>
        <taxon>Crustacea</taxon>
        <taxon>Multicrustacea</taxon>
        <taxon>Malacostraca</taxon>
        <taxon>Eumalacostraca</taxon>
        <taxon>Eucarida</taxon>
        <taxon>Decapoda</taxon>
        <taxon>Pleocyemata</taxon>
        <taxon>Brachyura</taxon>
        <taxon>Eubrachyura</taxon>
        <taxon>Portunoidea</taxon>
        <taxon>Portunidae</taxon>
        <taxon>Portuninae</taxon>
        <taxon>Portunus</taxon>
    </lineage>
</organism>
<feature type="region of interest" description="Disordered" evidence="1">
    <location>
        <begin position="1"/>
        <end position="24"/>
    </location>
</feature>
<dbReference type="EMBL" id="VSRR010021174">
    <property type="protein sequence ID" value="MPC63710.1"/>
    <property type="molecule type" value="Genomic_DNA"/>
</dbReference>
<name>A0A5B7GUJ0_PORTR</name>
<evidence type="ECO:0000313" key="2">
    <source>
        <dbReference type="EMBL" id="MPC63710.1"/>
    </source>
</evidence>
<dbReference type="AlphaFoldDB" id="A0A5B7GUJ0"/>
<dbReference type="Proteomes" id="UP000324222">
    <property type="component" value="Unassembled WGS sequence"/>
</dbReference>
<proteinExistence type="predicted"/>
<accession>A0A5B7GUJ0</accession>
<reference evidence="2 3" key="1">
    <citation type="submission" date="2019-05" db="EMBL/GenBank/DDBJ databases">
        <title>Another draft genome of Portunus trituberculatus and its Hox gene families provides insights of decapod evolution.</title>
        <authorList>
            <person name="Jeong J.-H."/>
            <person name="Song I."/>
            <person name="Kim S."/>
            <person name="Choi T."/>
            <person name="Kim D."/>
            <person name="Ryu S."/>
            <person name="Kim W."/>
        </authorList>
    </citation>
    <scope>NUCLEOTIDE SEQUENCE [LARGE SCALE GENOMIC DNA]</scope>
    <source>
        <tissue evidence="2">Muscle</tissue>
    </source>
</reference>
<evidence type="ECO:0000256" key="1">
    <source>
        <dbReference type="SAM" id="MobiDB-lite"/>
    </source>
</evidence>
<protein>
    <submittedName>
        <fullName evidence="2">Uncharacterized protein</fullName>
    </submittedName>
</protein>